<accession>A0ABW6IET9</accession>
<evidence type="ECO:0000313" key="2">
    <source>
        <dbReference type="Proteomes" id="UP001600165"/>
    </source>
</evidence>
<organism evidence="1 2">
    <name type="scientific">Almyronema epifaneia S1</name>
    <dbReference type="NCBI Taxonomy" id="2991925"/>
    <lineage>
        <taxon>Bacteria</taxon>
        <taxon>Bacillati</taxon>
        <taxon>Cyanobacteriota</taxon>
        <taxon>Cyanophyceae</taxon>
        <taxon>Nodosilineales</taxon>
        <taxon>Nodosilineaceae</taxon>
        <taxon>Almyronema</taxon>
        <taxon>Almyronema epifaneia</taxon>
    </lineage>
</organism>
<proteinExistence type="predicted"/>
<comment type="caution">
    <text evidence="1">The sequence shown here is derived from an EMBL/GenBank/DDBJ whole genome shotgun (WGS) entry which is preliminary data.</text>
</comment>
<dbReference type="RefSeq" id="WP_377964712.1">
    <property type="nucleotide sequence ID" value="NZ_JBHZOL010000071.1"/>
</dbReference>
<dbReference type="EMBL" id="JBHZOL010000071">
    <property type="protein sequence ID" value="MFE4106700.1"/>
    <property type="molecule type" value="Genomic_DNA"/>
</dbReference>
<dbReference type="Proteomes" id="UP001600165">
    <property type="component" value="Unassembled WGS sequence"/>
</dbReference>
<evidence type="ECO:0000313" key="1">
    <source>
        <dbReference type="EMBL" id="MFE4106700.1"/>
    </source>
</evidence>
<name>A0ABW6IET9_9CYAN</name>
<reference evidence="1 2" key="1">
    <citation type="submission" date="2024-10" db="EMBL/GenBank/DDBJ databases">
        <authorList>
            <person name="Ratan Roy A."/>
            <person name="Morales Sandoval P.H."/>
            <person name="De Los Santos Villalobos S."/>
            <person name="Chakraborty S."/>
            <person name="Mukherjee J."/>
        </authorList>
    </citation>
    <scope>NUCLEOTIDE SEQUENCE [LARGE SCALE GENOMIC DNA]</scope>
    <source>
        <strain evidence="1 2">S1</strain>
    </source>
</reference>
<protein>
    <submittedName>
        <fullName evidence="1">Uncharacterized protein</fullName>
    </submittedName>
</protein>
<gene>
    <name evidence="1" type="ORF">ACFVKH_10465</name>
</gene>
<sequence>MAKSLAASRLKLSQPRDRTLLEQCYANHAERDGSVSAVPFLGMH</sequence>
<keyword evidence="2" id="KW-1185">Reference proteome</keyword>